<dbReference type="Pfam" id="PF01320">
    <property type="entry name" value="Colicin_Pyocin"/>
    <property type="match status" value="1"/>
</dbReference>
<proteinExistence type="inferred from homology"/>
<dbReference type="CDD" id="cd16363">
    <property type="entry name" value="Col_Im_like"/>
    <property type="match status" value="1"/>
</dbReference>
<dbReference type="PRINTS" id="PR01299">
    <property type="entry name" value="PYOCIN"/>
</dbReference>
<evidence type="ECO:0000256" key="1">
    <source>
        <dbReference type="ARBA" id="ARBA00009346"/>
    </source>
</evidence>
<organism evidence="3 4">
    <name type="scientific">Providencia heimbachae ATCC 35613</name>
    <dbReference type="NCBI Taxonomy" id="1354272"/>
    <lineage>
        <taxon>Bacteria</taxon>
        <taxon>Pseudomonadati</taxon>
        <taxon>Pseudomonadota</taxon>
        <taxon>Gammaproteobacteria</taxon>
        <taxon>Enterobacterales</taxon>
        <taxon>Morganellaceae</taxon>
        <taxon>Providencia</taxon>
    </lineage>
</organism>
<dbReference type="InterPro" id="IPR000290">
    <property type="entry name" value="Colicin_pyocin"/>
</dbReference>
<protein>
    <submittedName>
        <fullName evidence="3">Colicin immunity protein</fullName>
    </submittedName>
</protein>
<name>A0A1B7K421_9GAMM</name>
<dbReference type="Gene3D" id="1.10.1200.20">
    <property type="entry name" value="Colicin E immunity protein"/>
    <property type="match status" value="1"/>
</dbReference>
<dbReference type="RefSeq" id="WP_068907082.1">
    <property type="nucleotide sequence ID" value="NZ_LXEW01000003.1"/>
</dbReference>
<dbReference type="PATRIC" id="fig|1354272.4.peg.42"/>
<keyword evidence="4" id="KW-1185">Reference proteome</keyword>
<dbReference type="SUPFAM" id="SSF47345">
    <property type="entry name" value="Colicin E immunity proteins"/>
    <property type="match status" value="1"/>
</dbReference>
<dbReference type="Proteomes" id="UP000078224">
    <property type="component" value="Unassembled WGS sequence"/>
</dbReference>
<keyword evidence="2" id="KW-0079">Bacteriocin immunity</keyword>
<dbReference type="InterPro" id="IPR035900">
    <property type="entry name" value="Colicin_E_sf"/>
</dbReference>
<evidence type="ECO:0000313" key="3">
    <source>
        <dbReference type="EMBL" id="OAT54889.1"/>
    </source>
</evidence>
<dbReference type="GO" id="GO:0030153">
    <property type="term" value="P:bacteriocin immunity"/>
    <property type="evidence" value="ECO:0007669"/>
    <property type="project" value="UniProtKB-KW"/>
</dbReference>
<dbReference type="OrthoDB" id="6810874at2"/>
<reference evidence="3 4" key="1">
    <citation type="submission" date="2016-04" db="EMBL/GenBank/DDBJ databases">
        <title>ATOL: Assembling a taxonomically balanced genome-scale reconstruction of the evolutionary history of the Enterobacteriaceae.</title>
        <authorList>
            <person name="Plunkett G.III."/>
            <person name="Neeno-Eckwall E.C."/>
            <person name="Glasner J.D."/>
            <person name="Perna N.T."/>
        </authorList>
    </citation>
    <scope>NUCLEOTIDE SEQUENCE [LARGE SCALE GENOMIC DNA]</scope>
    <source>
        <strain evidence="3 4">ATCC 35613</strain>
    </source>
</reference>
<comment type="caution">
    <text evidence="3">The sequence shown here is derived from an EMBL/GenBank/DDBJ whole genome shotgun (WGS) entry which is preliminary data.</text>
</comment>
<gene>
    <name evidence="3" type="ORF">M998_0038</name>
</gene>
<comment type="similarity">
    <text evidence="1">Belongs to the colicins ColE2/ColE8/ColE9 and pyocins S1/S2 family.</text>
</comment>
<sequence length="87" mass="10092">MELKNNINDYAEIEFIEFLNEIYKENIAETDDKLDILLNHFEKITEHPEGTDLIYYAKSDAESTPTAITKIVKEWRAKNGKPGFKKG</sequence>
<accession>A0A1B7K421</accession>
<dbReference type="GO" id="GO:0015643">
    <property type="term" value="F:toxic substance binding"/>
    <property type="evidence" value="ECO:0007669"/>
    <property type="project" value="InterPro"/>
</dbReference>
<dbReference type="EMBL" id="LXEW01000003">
    <property type="protein sequence ID" value="OAT54889.1"/>
    <property type="molecule type" value="Genomic_DNA"/>
</dbReference>
<evidence type="ECO:0000313" key="4">
    <source>
        <dbReference type="Proteomes" id="UP000078224"/>
    </source>
</evidence>
<evidence type="ECO:0000256" key="2">
    <source>
        <dbReference type="ARBA" id="ARBA00023025"/>
    </source>
</evidence>
<dbReference type="AlphaFoldDB" id="A0A1B7K421"/>